<gene>
    <name evidence="1" type="ORF">E0W69_008475</name>
</gene>
<dbReference type="Proteomes" id="UP000292424">
    <property type="component" value="Chromosome"/>
</dbReference>
<protein>
    <submittedName>
        <fullName evidence="1">Uncharacterized protein</fullName>
    </submittedName>
</protein>
<evidence type="ECO:0000313" key="2">
    <source>
        <dbReference type="Proteomes" id="UP000292424"/>
    </source>
</evidence>
<name>A0A5P2FYR6_9BACT</name>
<dbReference type="RefSeq" id="WP_131329652.1">
    <property type="nucleotide sequence ID" value="NZ_CP044016.1"/>
</dbReference>
<organism evidence="1 2">
    <name type="scientific">Rhizosphaericola mali</name>
    <dbReference type="NCBI Taxonomy" id="2545455"/>
    <lineage>
        <taxon>Bacteria</taxon>
        <taxon>Pseudomonadati</taxon>
        <taxon>Bacteroidota</taxon>
        <taxon>Chitinophagia</taxon>
        <taxon>Chitinophagales</taxon>
        <taxon>Chitinophagaceae</taxon>
        <taxon>Rhizosphaericola</taxon>
    </lineage>
</organism>
<reference evidence="1 2" key="1">
    <citation type="submission" date="2019-09" db="EMBL/GenBank/DDBJ databases">
        <title>Complete genome sequence of Arachidicoccus sp. B3-10 isolated from apple orchard soil.</title>
        <authorList>
            <person name="Kim H.S."/>
            <person name="Han K.-I."/>
            <person name="Suh M.K."/>
            <person name="Lee K.C."/>
            <person name="Eom M.K."/>
            <person name="Kim J.-S."/>
            <person name="Kang S.W."/>
            <person name="Sin Y."/>
            <person name="Lee J.-S."/>
        </authorList>
    </citation>
    <scope>NUCLEOTIDE SEQUENCE [LARGE SCALE GENOMIC DNA]</scope>
    <source>
        <strain evidence="1 2">B3-10</strain>
    </source>
</reference>
<keyword evidence="2" id="KW-1185">Reference proteome</keyword>
<dbReference type="OrthoDB" id="665027at2"/>
<evidence type="ECO:0000313" key="1">
    <source>
        <dbReference type="EMBL" id="QES88684.1"/>
    </source>
</evidence>
<proteinExistence type="predicted"/>
<dbReference type="EMBL" id="CP044016">
    <property type="protein sequence ID" value="QES88684.1"/>
    <property type="molecule type" value="Genomic_DNA"/>
</dbReference>
<dbReference type="KEGG" id="arac:E0W69_008475"/>
<dbReference type="AlphaFoldDB" id="A0A5P2FYR6"/>
<sequence>MTLLYVKKLIAAQLNPLLIYCYGYETISKLKRSTFLLKQVTEEKTFAFDLLIIMPDESVIEESLKQEIQEQIAHFGTVSFKIHSLYFMLRKMNEGNIFFNWVSKSGILLYDRNATSRLLPPRVEQAFKKEANAFYQEDATMEDYLTRNFNGNA</sequence>
<accession>A0A5P2FYR6</accession>